<keyword evidence="2" id="KW-0472">Membrane</keyword>
<dbReference type="Proteomes" id="UP001139461">
    <property type="component" value="Unassembled WGS sequence"/>
</dbReference>
<evidence type="ECO:0000256" key="1">
    <source>
        <dbReference type="ARBA" id="ARBA00004370"/>
    </source>
</evidence>
<dbReference type="InterPro" id="IPR019734">
    <property type="entry name" value="TPR_rpt"/>
</dbReference>
<dbReference type="GO" id="GO:0016020">
    <property type="term" value="C:membrane"/>
    <property type="evidence" value="ECO:0007669"/>
    <property type="project" value="UniProtKB-SubCell"/>
</dbReference>
<dbReference type="InterPro" id="IPR001466">
    <property type="entry name" value="Beta-lactam-related"/>
</dbReference>
<keyword evidence="5" id="KW-0378">Hydrolase</keyword>
<dbReference type="InterPro" id="IPR011990">
    <property type="entry name" value="TPR-like_helical_dom_sf"/>
</dbReference>
<keyword evidence="3" id="KW-0802">TPR repeat</keyword>
<evidence type="ECO:0000256" key="2">
    <source>
        <dbReference type="ARBA" id="ARBA00023136"/>
    </source>
</evidence>
<evidence type="ECO:0000313" key="6">
    <source>
        <dbReference type="Proteomes" id="UP001139461"/>
    </source>
</evidence>
<dbReference type="GO" id="GO:0016787">
    <property type="term" value="F:hydrolase activity"/>
    <property type="evidence" value="ECO:0007669"/>
    <property type="project" value="UniProtKB-KW"/>
</dbReference>
<name>A0A9X1QSZ5_9FLAO</name>
<evidence type="ECO:0000313" key="5">
    <source>
        <dbReference type="EMBL" id="MCG2417810.1"/>
    </source>
</evidence>
<dbReference type="PROSITE" id="PS50005">
    <property type="entry name" value="TPR"/>
    <property type="match status" value="1"/>
</dbReference>
<evidence type="ECO:0000256" key="3">
    <source>
        <dbReference type="PROSITE-ProRule" id="PRU00339"/>
    </source>
</evidence>
<protein>
    <submittedName>
        <fullName evidence="5">Serine hydrolase</fullName>
    </submittedName>
</protein>
<dbReference type="RefSeq" id="WP_237601630.1">
    <property type="nucleotide sequence ID" value="NZ_JAIRBA010000003.1"/>
</dbReference>
<dbReference type="SUPFAM" id="SSF56601">
    <property type="entry name" value="beta-lactamase/transpeptidase-like"/>
    <property type="match status" value="1"/>
</dbReference>
<evidence type="ECO:0000259" key="4">
    <source>
        <dbReference type="Pfam" id="PF00144"/>
    </source>
</evidence>
<dbReference type="InterPro" id="IPR012338">
    <property type="entry name" value="Beta-lactam/transpept-like"/>
</dbReference>
<dbReference type="Pfam" id="PF00144">
    <property type="entry name" value="Beta-lactamase"/>
    <property type="match status" value="1"/>
</dbReference>
<dbReference type="Gene3D" id="3.40.710.10">
    <property type="entry name" value="DD-peptidase/beta-lactamase superfamily"/>
    <property type="match status" value="1"/>
</dbReference>
<feature type="domain" description="Beta-lactamase-related" evidence="4">
    <location>
        <begin position="52"/>
        <end position="334"/>
    </location>
</feature>
<organism evidence="5 6">
    <name type="scientific">Aequorivita vitellina</name>
    <dbReference type="NCBI Taxonomy" id="2874475"/>
    <lineage>
        <taxon>Bacteria</taxon>
        <taxon>Pseudomonadati</taxon>
        <taxon>Bacteroidota</taxon>
        <taxon>Flavobacteriia</taxon>
        <taxon>Flavobacteriales</taxon>
        <taxon>Flavobacteriaceae</taxon>
        <taxon>Aequorivita</taxon>
    </lineage>
</organism>
<dbReference type="PANTHER" id="PTHR46825:SF11">
    <property type="entry name" value="PENICILLIN-BINDING PROTEIN 4"/>
    <property type="match status" value="1"/>
</dbReference>
<dbReference type="Gene3D" id="1.25.40.10">
    <property type="entry name" value="Tetratricopeptide repeat domain"/>
    <property type="match status" value="1"/>
</dbReference>
<dbReference type="SMART" id="SM00028">
    <property type="entry name" value="TPR"/>
    <property type="match status" value="2"/>
</dbReference>
<keyword evidence="6" id="KW-1185">Reference proteome</keyword>
<comment type="subcellular location">
    <subcellularLocation>
        <location evidence="1">Membrane</location>
    </subcellularLocation>
</comment>
<dbReference type="PROSITE" id="PS50293">
    <property type="entry name" value="TPR_REGION"/>
    <property type="match status" value="1"/>
</dbReference>
<accession>A0A9X1QSZ5</accession>
<dbReference type="PANTHER" id="PTHR46825">
    <property type="entry name" value="D-ALANYL-D-ALANINE-CARBOXYPEPTIDASE/ENDOPEPTIDASE AMPH"/>
    <property type="match status" value="1"/>
</dbReference>
<dbReference type="AlphaFoldDB" id="A0A9X1QSZ5"/>
<dbReference type="EMBL" id="JAIRBA010000003">
    <property type="protein sequence ID" value="MCG2417810.1"/>
    <property type="molecule type" value="Genomic_DNA"/>
</dbReference>
<dbReference type="SUPFAM" id="SSF48452">
    <property type="entry name" value="TPR-like"/>
    <property type="match status" value="1"/>
</dbReference>
<dbReference type="InterPro" id="IPR050491">
    <property type="entry name" value="AmpC-like"/>
</dbReference>
<feature type="repeat" description="TPR" evidence="3">
    <location>
        <begin position="429"/>
        <end position="462"/>
    </location>
</feature>
<dbReference type="PROSITE" id="PS51257">
    <property type="entry name" value="PROKAR_LIPOPROTEIN"/>
    <property type="match status" value="1"/>
</dbReference>
<gene>
    <name evidence="5" type="ORF">K8089_02165</name>
</gene>
<comment type="caution">
    <text evidence="5">The sequence shown here is derived from an EMBL/GenBank/DDBJ whole genome shotgun (WGS) entry which is preliminary data.</text>
</comment>
<proteinExistence type="predicted"/>
<sequence>MKSILQLLVIVATVFMGCKNNINTISSDLTATNKDRVIKQTLIDSLMRVSYDRGIFNGNILVAKNHKIIYQNEFGYSDASKAKALNQNMIFNIGSIGKEFNAVALMILKERGLLNLDDKISKFGLPLPEWSAKVSIKDLLRYTSGLPKINWNHVKNDQDIYADLKQIDHLNFEPGTAYLYSNNNVFLQRRIVEKVSGMGFNDFIQKNILTPSNMTGAVLDATPNNPQLVAAFNNDLVNDKPMDIEFSGWVYPTANDMYHWLSSLHSGKIISEKSLLQLFDSYSKNSEAALGKGVFENKKLLLHEHQGSSFNYESFIHYNATEGISIILMTNNKNFKLREIAESIENILNGNTFSIPQKSIYLTISQKCFNNIDEGIALYKSLKKNHPNTYNFSNENELNKLGYKLIEKNKIEDAVKTFKLNIIEFPNSANAYDSMGEAYFLNGNNELALVNYKKSLQLNPNNTNAIEMIKKIQK</sequence>
<reference evidence="5" key="1">
    <citation type="submission" date="2021-09" db="EMBL/GenBank/DDBJ databases">
        <title>Genome of Aequorivita sp. strain F47161.</title>
        <authorList>
            <person name="Wang Y."/>
        </authorList>
    </citation>
    <scope>NUCLEOTIDE SEQUENCE</scope>
    <source>
        <strain evidence="5">F47161</strain>
    </source>
</reference>